<dbReference type="InterPro" id="IPR001128">
    <property type="entry name" value="Cyt_P450"/>
</dbReference>
<evidence type="ECO:0000313" key="12">
    <source>
        <dbReference type="Proteomes" id="UP000822688"/>
    </source>
</evidence>
<gene>
    <name evidence="11" type="ORF">KC19_12G019500</name>
</gene>
<evidence type="ECO:0000256" key="1">
    <source>
        <dbReference type="ARBA" id="ARBA00001971"/>
    </source>
</evidence>
<keyword evidence="10" id="KW-0812">Transmembrane</keyword>
<keyword evidence="4 8" id="KW-0479">Metal-binding</keyword>
<dbReference type="CDD" id="cd20618">
    <property type="entry name" value="CYP71_clan"/>
    <property type="match status" value="1"/>
</dbReference>
<dbReference type="PANTHER" id="PTHR47944">
    <property type="entry name" value="CYTOCHROME P450 98A9"/>
    <property type="match status" value="1"/>
</dbReference>
<dbReference type="PROSITE" id="PS00086">
    <property type="entry name" value="CYTOCHROME_P450"/>
    <property type="match status" value="1"/>
</dbReference>
<evidence type="ECO:0000313" key="11">
    <source>
        <dbReference type="EMBL" id="KAG0553548.1"/>
    </source>
</evidence>
<dbReference type="GO" id="GO:0016705">
    <property type="term" value="F:oxidoreductase activity, acting on paired donors, with incorporation or reduction of molecular oxygen"/>
    <property type="evidence" value="ECO:0007669"/>
    <property type="project" value="InterPro"/>
</dbReference>
<comment type="similarity">
    <text evidence="2 9">Belongs to the cytochrome P450 family.</text>
</comment>
<dbReference type="SUPFAM" id="SSF48264">
    <property type="entry name" value="Cytochrome P450"/>
    <property type="match status" value="1"/>
</dbReference>
<evidence type="ECO:0000256" key="2">
    <source>
        <dbReference type="ARBA" id="ARBA00010617"/>
    </source>
</evidence>
<evidence type="ECO:0000256" key="6">
    <source>
        <dbReference type="ARBA" id="ARBA00023004"/>
    </source>
</evidence>
<keyword evidence="10" id="KW-1133">Transmembrane helix</keyword>
<keyword evidence="6 8" id="KW-0408">Iron</keyword>
<dbReference type="Pfam" id="PF00067">
    <property type="entry name" value="p450"/>
    <property type="match status" value="1"/>
</dbReference>
<dbReference type="EMBL" id="CM026433">
    <property type="protein sequence ID" value="KAG0553548.1"/>
    <property type="molecule type" value="Genomic_DNA"/>
</dbReference>
<dbReference type="GO" id="GO:0044550">
    <property type="term" value="P:secondary metabolite biosynthetic process"/>
    <property type="evidence" value="ECO:0007669"/>
    <property type="project" value="UniProtKB-ARBA"/>
</dbReference>
<evidence type="ECO:0000256" key="10">
    <source>
        <dbReference type="SAM" id="Phobius"/>
    </source>
</evidence>
<dbReference type="InterPro" id="IPR036396">
    <property type="entry name" value="Cyt_P450_sf"/>
</dbReference>
<dbReference type="InterPro" id="IPR002401">
    <property type="entry name" value="Cyt_P450_E_grp-I"/>
</dbReference>
<protein>
    <recommendedName>
        <fullName evidence="13">Cytochrome P450</fullName>
    </recommendedName>
</protein>
<keyword evidence="5 9" id="KW-0560">Oxidoreductase</keyword>
<dbReference type="GO" id="GO:0005506">
    <property type="term" value="F:iron ion binding"/>
    <property type="evidence" value="ECO:0007669"/>
    <property type="project" value="InterPro"/>
</dbReference>
<comment type="cofactor">
    <cofactor evidence="1 8">
        <name>heme</name>
        <dbReference type="ChEBI" id="CHEBI:30413"/>
    </cofactor>
</comment>
<evidence type="ECO:0000256" key="3">
    <source>
        <dbReference type="ARBA" id="ARBA00022617"/>
    </source>
</evidence>
<dbReference type="FunFam" id="1.10.630.10:FF:000126">
    <property type="entry name" value="Predicted protein"/>
    <property type="match status" value="1"/>
</dbReference>
<accession>A0A8T0G6N9</accession>
<keyword evidence="7 9" id="KW-0503">Monooxygenase</keyword>
<dbReference type="Gene3D" id="1.10.630.10">
    <property type="entry name" value="Cytochrome P450"/>
    <property type="match status" value="1"/>
</dbReference>
<evidence type="ECO:0000256" key="7">
    <source>
        <dbReference type="ARBA" id="ARBA00023033"/>
    </source>
</evidence>
<dbReference type="Proteomes" id="UP000822688">
    <property type="component" value="Chromosome 12"/>
</dbReference>
<keyword evidence="3 8" id="KW-0349">Heme</keyword>
<keyword evidence="10" id="KW-0472">Membrane</keyword>
<dbReference type="PRINTS" id="PR00463">
    <property type="entry name" value="EP450I"/>
</dbReference>
<feature type="transmembrane region" description="Helical" evidence="10">
    <location>
        <begin position="12"/>
        <end position="30"/>
    </location>
</feature>
<dbReference type="GO" id="GO:0020037">
    <property type="term" value="F:heme binding"/>
    <property type="evidence" value="ECO:0007669"/>
    <property type="project" value="InterPro"/>
</dbReference>
<evidence type="ECO:0008006" key="13">
    <source>
        <dbReference type="Google" id="ProtNLM"/>
    </source>
</evidence>
<keyword evidence="12" id="KW-1185">Reference proteome</keyword>
<feature type="binding site" description="axial binding residue" evidence="8">
    <location>
        <position position="453"/>
    </location>
    <ligand>
        <name>heme</name>
        <dbReference type="ChEBI" id="CHEBI:30413"/>
    </ligand>
    <ligandPart>
        <name>Fe</name>
        <dbReference type="ChEBI" id="CHEBI:18248"/>
    </ligandPart>
</feature>
<evidence type="ECO:0000256" key="8">
    <source>
        <dbReference type="PIRSR" id="PIRSR602401-1"/>
    </source>
</evidence>
<dbReference type="PRINTS" id="PR00385">
    <property type="entry name" value="P450"/>
</dbReference>
<evidence type="ECO:0000256" key="5">
    <source>
        <dbReference type="ARBA" id="ARBA00023002"/>
    </source>
</evidence>
<reference evidence="11" key="1">
    <citation type="submission" date="2020-06" db="EMBL/GenBank/DDBJ databases">
        <title>WGS assembly of Ceratodon purpureus strain R40.</title>
        <authorList>
            <person name="Carey S.B."/>
            <person name="Jenkins J."/>
            <person name="Shu S."/>
            <person name="Lovell J.T."/>
            <person name="Sreedasyam A."/>
            <person name="Maumus F."/>
            <person name="Tiley G.P."/>
            <person name="Fernandez-Pozo N."/>
            <person name="Barry K."/>
            <person name="Chen C."/>
            <person name="Wang M."/>
            <person name="Lipzen A."/>
            <person name="Daum C."/>
            <person name="Saski C.A."/>
            <person name="Payton A.C."/>
            <person name="Mcbreen J.C."/>
            <person name="Conrad R.E."/>
            <person name="Kollar L.M."/>
            <person name="Olsson S."/>
            <person name="Huttunen S."/>
            <person name="Landis J.B."/>
            <person name="Wickett N.J."/>
            <person name="Johnson M.G."/>
            <person name="Rensing S.A."/>
            <person name="Grimwood J."/>
            <person name="Schmutz J."/>
            <person name="Mcdaniel S.F."/>
        </authorList>
    </citation>
    <scope>NUCLEOTIDE SEQUENCE</scope>
    <source>
        <strain evidence="11">R40</strain>
    </source>
</reference>
<dbReference type="AlphaFoldDB" id="A0A8T0G6N9"/>
<comment type="caution">
    <text evidence="11">The sequence shown here is derived from an EMBL/GenBank/DDBJ whole genome shotgun (WGS) entry which is preliminary data.</text>
</comment>
<dbReference type="PANTHER" id="PTHR47944:SF4">
    <property type="entry name" value="OS09G0441700 PROTEIN"/>
    <property type="match status" value="1"/>
</dbReference>
<dbReference type="InterPro" id="IPR017972">
    <property type="entry name" value="Cyt_P450_CS"/>
</dbReference>
<name>A0A8T0G6N9_CERPU</name>
<proteinExistence type="inferred from homology"/>
<evidence type="ECO:0000256" key="9">
    <source>
        <dbReference type="RuleBase" id="RU000461"/>
    </source>
</evidence>
<sequence>MMLPNVADIGDWSVAVIAVVVGILLTRVLVSKLRNLPPGPRALPIIGNLHLLGTHPHEDLAKLAKTYGPVMSLWFGQKLTVVATSPAAAEEILKTQGLNFTSRPKTTFGELVVSEAVVFPNETPRRRHMKKILHTQLSSAKQLQLSECVRAEEITHMLRMFPQDGTTAVPVRTYLEVVVTNILSRMVLKKRLLAVAQKGEKGQEFEIVRKFKSIVDEIAECSLHINPGDFIPVFNWIDIQGFRKRVRNLKKQMDAFMADIVSEHRELRKSGAVHDKDMVDVFLDQMEDKSLRFDVTEQSIYSALWDAFVAGTLTTTDSTEWAMAECIHNPEVMTKVQAELDAVVGKSRRVEEADIPNLKYLQAVVKETFRLHISPPMLIPRENENACKILGYDIPKGTTIIVNAAAIARDPSIWEDPLTFKPERFLEGSPSANTDVQGNNFELLPFGSGRRQCAGIGLGLSMTHILTATLLQSYDWSLPNDLQPTDLDMSEAPGMLPHRAQSLSAIPKARMSISSIVK</sequence>
<organism evidence="11 12">
    <name type="scientific">Ceratodon purpureus</name>
    <name type="common">Fire moss</name>
    <name type="synonym">Dicranum purpureum</name>
    <dbReference type="NCBI Taxonomy" id="3225"/>
    <lineage>
        <taxon>Eukaryota</taxon>
        <taxon>Viridiplantae</taxon>
        <taxon>Streptophyta</taxon>
        <taxon>Embryophyta</taxon>
        <taxon>Bryophyta</taxon>
        <taxon>Bryophytina</taxon>
        <taxon>Bryopsida</taxon>
        <taxon>Dicranidae</taxon>
        <taxon>Pseudoditrichales</taxon>
        <taxon>Ditrichaceae</taxon>
        <taxon>Ceratodon</taxon>
    </lineage>
</organism>
<evidence type="ECO:0000256" key="4">
    <source>
        <dbReference type="ARBA" id="ARBA00022723"/>
    </source>
</evidence>
<dbReference type="GO" id="GO:0004497">
    <property type="term" value="F:monooxygenase activity"/>
    <property type="evidence" value="ECO:0007669"/>
    <property type="project" value="UniProtKB-KW"/>
</dbReference>